<organism evidence="2 3">
    <name type="scientific">Drosophila rubida</name>
    <dbReference type="NCBI Taxonomy" id="30044"/>
    <lineage>
        <taxon>Eukaryota</taxon>
        <taxon>Metazoa</taxon>
        <taxon>Ecdysozoa</taxon>
        <taxon>Arthropoda</taxon>
        <taxon>Hexapoda</taxon>
        <taxon>Insecta</taxon>
        <taxon>Pterygota</taxon>
        <taxon>Neoptera</taxon>
        <taxon>Endopterygota</taxon>
        <taxon>Diptera</taxon>
        <taxon>Brachycera</taxon>
        <taxon>Muscomorpha</taxon>
        <taxon>Ephydroidea</taxon>
        <taxon>Drosophilidae</taxon>
        <taxon>Drosophila</taxon>
    </lineage>
</organism>
<protein>
    <submittedName>
        <fullName evidence="2">Uncharacterized protein</fullName>
    </submittedName>
</protein>
<comment type="caution">
    <text evidence="2">The sequence shown here is derived from an EMBL/GenBank/DDBJ whole genome shotgun (WGS) entry which is preliminary data.</text>
</comment>
<dbReference type="EMBL" id="JAJJHW010000095">
    <property type="protein sequence ID" value="KAH8387473.1"/>
    <property type="molecule type" value="Genomic_DNA"/>
</dbReference>
<gene>
    <name evidence="2" type="ORF">KR093_007292</name>
</gene>
<feature type="region of interest" description="Disordered" evidence="1">
    <location>
        <begin position="80"/>
        <end position="136"/>
    </location>
</feature>
<feature type="compositionally biased region" description="Basic and acidic residues" evidence="1">
    <location>
        <begin position="80"/>
        <end position="93"/>
    </location>
</feature>
<dbReference type="AlphaFoldDB" id="A0AAD4KC27"/>
<evidence type="ECO:0000313" key="3">
    <source>
        <dbReference type="Proteomes" id="UP001200034"/>
    </source>
</evidence>
<proteinExistence type="predicted"/>
<evidence type="ECO:0000313" key="2">
    <source>
        <dbReference type="EMBL" id="KAH8387473.1"/>
    </source>
</evidence>
<dbReference type="Proteomes" id="UP001200034">
    <property type="component" value="Unassembled WGS sequence"/>
</dbReference>
<evidence type="ECO:0000256" key="1">
    <source>
        <dbReference type="SAM" id="MobiDB-lite"/>
    </source>
</evidence>
<reference evidence="2" key="1">
    <citation type="journal article" date="2021" name="Mol. Ecol. Resour.">
        <title>Phylogenomic analyses of the genus Drosophila reveals genomic signals of climate adaptation.</title>
        <authorList>
            <person name="Li F."/>
            <person name="Rane R.V."/>
            <person name="Luria V."/>
            <person name="Xiong Z."/>
            <person name="Chen J."/>
            <person name="Li Z."/>
            <person name="Catullo R.A."/>
            <person name="Griffin P.C."/>
            <person name="Schiffer M."/>
            <person name="Pearce S."/>
            <person name="Lee S.F."/>
            <person name="McElroy K."/>
            <person name="Stocker A."/>
            <person name="Shirriffs J."/>
            <person name="Cockerell F."/>
            <person name="Coppin C."/>
            <person name="Sgro C.M."/>
            <person name="Karger A."/>
            <person name="Cain J.W."/>
            <person name="Weber J.A."/>
            <person name="Santpere G."/>
            <person name="Kirschner M.W."/>
            <person name="Hoffmann A.A."/>
            <person name="Oakeshott J.G."/>
            <person name="Zhang G."/>
        </authorList>
    </citation>
    <scope>NUCLEOTIDE SEQUENCE</scope>
    <source>
        <strain evidence="2">BGI-SZ-2011g</strain>
    </source>
</reference>
<sequence>MLPPYERCGEIVWQRKRQVLSFAFKCIYCEHQSSAFRNFKQHLESEHAELMEKVPLIRRTKHKQPAAAVLEAGVNVAAADKESQNDAYDRSDDCTEASESEPESEQLLDLSSNSDTDEDAVSQQVDTVVSAGVWTD</sequence>
<feature type="compositionally biased region" description="Acidic residues" evidence="1">
    <location>
        <begin position="94"/>
        <end position="106"/>
    </location>
</feature>
<name>A0AAD4KC27_9MUSC</name>
<keyword evidence="3" id="KW-1185">Reference proteome</keyword>
<accession>A0AAD4KC27</accession>